<dbReference type="PROSITE" id="PS50043">
    <property type="entry name" value="HTH_LUXR_2"/>
    <property type="match status" value="1"/>
</dbReference>
<dbReference type="Gene3D" id="3.40.50.2300">
    <property type="match status" value="1"/>
</dbReference>
<dbReference type="SUPFAM" id="SSF52172">
    <property type="entry name" value="CheY-like"/>
    <property type="match status" value="1"/>
</dbReference>
<dbReference type="PROSITE" id="PS50110">
    <property type="entry name" value="RESPONSE_REGULATORY"/>
    <property type="match status" value="1"/>
</dbReference>
<dbReference type="SMART" id="SM00421">
    <property type="entry name" value="HTH_LUXR"/>
    <property type="match status" value="1"/>
</dbReference>
<evidence type="ECO:0000259" key="4">
    <source>
        <dbReference type="PROSITE" id="PS50043"/>
    </source>
</evidence>
<dbReference type="InterPro" id="IPR051015">
    <property type="entry name" value="EvgA-like"/>
</dbReference>
<organism evidence="6 7">
    <name type="scientific">Biformimicrobium ophioploci</name>
    <dbReference type="NCBI Taxonomy" id="3036711"/>
    <lineage>
        <taxon>Bacteria</taxon>
        <taxon>Pseudomonadati</taxon>
        <taxon>Pseudomonadota</taxon>
        <taxon>Gammaproteobacteria</taxon>
        <taxon>Cellvibrionales</taxon>
        <taxon>Microbulbiferaceae</taxon>
        <taxon>Biformimicrobium</taxon>
    </lineage>
</organism>
<evidence type="ECO:0000313" key="7">
    <source>
        <dbReference type="Proteomes" id="UP001224392"/>
    </source>
</evidence>
<dbReference type="InterPro" id="IPR000792">
    <property type="entry name" value="Tscrpt_reg_LuxR_C"/>
</dbReference>
<dbReference type="PANTHER" id="PTHR45566:SF1">
    <property type="entry name" value="HTH-TYPE TRANSCRIPTIONAL REGULATOR YHJB-RELATED"/>
    <property type="match status" value="1"/>
</dbReference>
<dbReference type="InterPro" id="IPR058245">
    <property type="entry name" value="NreC/VraR/RcsB-like_REC"/>
</dbReference>
<dbReference type="EMBL" id="BSYJ01000004">
    <property type="protein sequence ID" value="GMG87926.1"/>
    <property type="molecule type" value="Genomic_DNA"/>
</dbReference>
<evidence type="ECO:0000313" key="6">
    <source>
        <dbReference type="EMBL" id="GMG87926.1"/>
    </source>
</evidence>
<name>A0ABQ6M0Q4_9GAMM</name>
<dbReference type="Pfam" id="PF00072">
    <property type="entry name" value="Response_reg"/>
    <property type="match status" value="1"/>
</dbReference>
<feature type="domain" description="Response regulatory" evidence="5">
    <location>
        <begin position="20"/>
        <end position="137"/>
    </location>
</feature>
<evidence type="ECO:0000256" key="2">
    <source>
        <dbReference type="ARBA" id="ARBA00023125"/>
    </source>
</evidence>
<dbReference type="SUPFAM" id="SSF46894">
    <property type="entry name" value="C-terminal effector domain of the bipartite response regulators"/>
    <property type="match status" value="1"/>
</dbReference>
<keyword evidence="2" id="KW-0238">DNA-binding</keyword>
<dbReference type="InterPro" id="IPR001789">
    <property type="entry name" value="Sig_transdc_resp-reg_receiver"/>
</dbReference>
<dbReference type="Proteomes" id="UP001224392">
    <property type="component" value="Unassembled WGS sequence"/>
</dbReference>
<gene>
    <name evidence="6" type="ORF">MNKW57_22470</name>
</gene>
<dbReference type="PANTHER" id="PTHR45566">
    <property type="entry name" value="HTH-TYPE TRANSCRIPTIONAL REGULATOR YHJB-RELATED"/>
    <property type="match status" value="1"/>
</dbReference>
<dbReference type="SMART" id="SM00448">
    <property type="entry name" value="REC"/>
    <property type="match status" value="1"/>
</dbReference>
<evidence type="ECO:0000256" key="1">
    <source>
        <dbReference type="ARBA" id="ARBA00022553"/>
    </source>
</evidence>
<feature type="domain" description="HTH luxR-type" evidence="4">
    <location>
        <begin position="156"/>
        <end position="221"/>
    </location>
</feature>
<comment type="caution">
    <text evidence="6">The sequence shown here is derived from an EMBL/GenBank/DDBJ whole genome shotgun (WGS) entry which is preliminary data.</text>
</comment>
<protein>
    <submittedName>
        <fullName evidence="6">Response regulator transcription factor</fullName>
    </submittedName>
</protein>
<accession>A0ABQ6M0Q4</accession>
<proteinExistence type="predicted"/>
<keyword evidence="1 3" id="KW-0597">Phosphoprotein</keyword>
<dbReference type="CDD" id="cd17535">
    <property type="entry name" value="REC_NarL-like"/>
    <property type="match status" value="1"/>
</dbReference>
<dbReference type="InterPro" id="IPR016032">
    <property type="entry name" value="Sig_transdc_resp-reg_C-effctor"/>
</dbReference>
<evidence type="ECO:0000259" key="5">
    <source>
        <dbReference type="PROSITE" id="PS50110"/>
    </source>
</evidence>
<dbReference type="PROSITE" id="PS00622">
    <property type="entry name" value="HTH_LUXR_1"/>
    <property type="match status" value="1"/>
</dbReference>
<keyword evidence="7" id="KW-1185">Reference proteome</keyword>
<dbReference type="Pfam" id="PF00196">
    <property type="entry name" value="GerE"/>
    <property type="match status" value="1"/>
</dbReference>
<dbReference type="InterPro" id="IPR011006">
    <property type="entry name" value="CheY-like_superfamily"/>
</dbReference>
<dbReference type="RefSeq" id="WP_285764538.1">
    <property type="nucleotide sequence ID" value="NZ_BSYJ01000004.1"/>
</dbReference>
<sequence>MNIIAQFNGNAMASADATLKFLIADDHPLYRAALATTLGVEFAQADILESEDLGSSITTLAERGNVDLLLLDLNMPGADGFNGLASIRKQFPAVPVVVISGSDQSKVVRQAAQFGASGFLSKTAKPAEICQCIDSVLAGDEWFSEEALAEEPESNLPELMEQLTPQQLRIFQMVASGMLNKQIAYELEITEPTVKSHVTSILRKTGLRHRKELIKEAQSLAID</sequence>
<evidence type="ECO:0000256" key="3">
    <source>
        <dbReference type="PROSITE-ProRule" id="PRU00169"/>
    </source>
</evidence>
<reference evidence="6 7" key="1">
    <citation type="submission" date="2023-04" db="EMBL/GenBank/DDBJ databases">
        <title>Marinobulbifer ophiurae gen. nov., sp. Nov., isolate from tissue of brittle star Ophioplocus japonicus.</title>
        <authorList>
            <person name="Kawano K."/>
            <person name="Sawayama S."/>
            <person name="Nakagawa S."/>
        </authorList>
    </citation>
    <scope>NUCLEOTIDE SEQUENCE [LARGE SCALE GENOMIC DNA]</scope>
    <source>
        <strain evidence="6 7">NKW57</strain>
    </source>
</reference>
<feature type="modified residue" description="4-aspartylphosphate" evidence="3">
    <location>
        <position position="72"/>
    </location>
</feature>
<dbReference type="PRINTS" id="PR00038">
    <property type="entry name" value="HTHLUXR"/>
</dbReference>
<dbReference type="CDD" id="cd06170">
    <property type="entry name" value="LuxR_C_like"/>
    <property type="match status" value="1"/>
</dbReference>